<keyword evidence="2" id="KW-0732">Signal</keyword>
<dbReference type="GO" id="GO:0002323">
    <property type="term" value="P:natural killer cell activation involved in immune response"/>
    <property type="evidence" value="ECO:0007669"/>
    <property type="project" value="TreeGrafter"/>
</dbReference>
<dbReference type="AlphaFoldDB" id="A0A663M1P5"/>
<dbReference type="Pfam" id="PF11465">
    <property type="entry name" value="Receptor_2B4"/>
    <property type="match status" value="1"/>
</dbReference>
<organism evidence="6 7">
    <name type="scientific">Athene cunicularia</name>
    <name type="common">Burrowing owl</name>
    <name type="synonym">Speotyto cunicularia</name>
    <dbReference type="NCBI Taxonomy" id="194338"/>
    <lineage>
        <taxon>Eukaryota</taxon>
        <taxon>Metazoa</taxon>
        <taxon>Chordata</taxon>
        <taxon>Craniata</taxon>
        <taxon>Vertebrata</taxon>
        <taxon>Euteleostomi</taxon>
        <taxon>Archelosauria</taxon>
        <taxon>Archosauria</taxon>
        <taxon>Dinosauria</taxon>
        <taxon>Saurischia</taxon>
        <taxon>Theropoda</taxon>
        <taxon>Coelurosauria</taxon>
        <taxon>Aves</taxon>
        <taxon>Neognathae</taxon>
        <taxon>Neoaves</taxon>
        <taxon>Telluraves</taxon>
        <taxon>Strigiformes</taxon>
        <taxon>Strigidae</taxon>
        <taxon>Athene</taxon>
    </lineage>
</organism>
<evidence type="ECO:0000259" key="5">
    <source>
        <dbReference type="Pfam" id="PF11465"/>
    </source>
</evidence>
<dbReference type="Ensembl" id="ENSACUT00000006392.1">
    <property type="protein sequence ID" value="ENSACUP00000005990.1"/>
    <property type="gene ID" value="ENSACUG00000004071.1"/>
</dbReference>
<protein>
    <recommendedName>
        <fullName evidence="5">Natural killer cell receptor 2B4 immunoglobulin domain-containing protein</fullName>
    </recommendedName>
</protein>
<evidence type="ECO:0000256" key="1">
    <source>
        <dbReference type="ARBA" id="ARBA00004370"/>
    </source>
</evidence>
<dbReference type="InterPro" id="IPR024303">
    <property type="entry name" value="NK_rcpt_2B4_Ig_dom"/>
</dbReference>
<dbReference type="Gene3D" id="2.60.40.10">
    <property type="entry name" value="Immunoglobulins"/>
    <property type="match status" value="2"/>
</dbReference>
<dbReference type="PANTHER" id="PTHR12080">
    <property type="entry name" value="SIGNALING LYMPHOCYTIC ACTIVATION MOLECULE"/>
    <property type="match status" value="1"/>
</dbReference>
<evidence type="ECO:0000313" key="6">
    <source>
        <dbReference type="Ensembl" id="ENSACUP00000005990.1"/>
    </source>
</evidence>
<dbReference type="PANTHER" id="PTHR12080:SF56">
    <property type="entry name" value="NATURAL KILLER CELL RECEPTOR 2B4"/>
    <property type="match status" value="1"/>
</dbReference>
<comment type="subcellular location">
    <subcellularLocation>
        <location evidence="1">Membrane</location>
    </subcellularLocation>
</comment>
<sequence length="276" mass="30897">RWNYWEKLSLFFFKKKLRCREQAVSAGETLRHLPEKPPQGWEKVDWRVRLNSGHKIRILTTEKNQAVQFSKSPFSGRAGFHPDTLSLWISAVGTADSGVYEVEFEDTSGSVTAQCSVPAEPVRSPHLEQNLLHREQGWCNLLLVCAVPGASNVSYSWTCSGDPLGDPEPRPWVHLHVRDDDNLTVCSCNASNPVSWSVASTDVTPERSSGRHPRPRPAVAIPFPRHSFGCWVGPPKVSLCIKSGLKNSLTNELLTALEHGLKKNLLLFFFPPSIMY</sequence>
<reference evidence="6" key="2">
    <citation type="submission" date="2025-09" db="UniProtKB">
        <authorList>
            <consortium name="Ensembl"/>
        </authorList>
    </citation>
    <scope>IDENTIFICATION</scope>
</reference>
<name>A0A663M1P5_ATHCN</name>
<evidence type="ECO:0000256" key="3">
    <source>
        <dbReference type="ARBA" id="ARBA00023136"/>
    </source>
</evidence>
<keyword evidence="3" id="KW-0472">Membrane</keyword>
<dbReference type="InterPro" id="IPR015631">
    <property type="entry name" value="CD2/SLAM_rcpt"/>
</dbReference>
<keyword evidence="7" id="KW-1185">Reference proteome</keyword>
<proteinExistence type="predicted"/>
<accession>A0A663M1P5</accession>
<feature type="domain" description="Natural killer cell receptor 2B4 immunoglobulin" evidence="5">
    <location>
        <begin position="40"/>
        <end position="113"/>
    </location>
</feature>
<dbReference type="InterPro" id="IPR013783">
    <property type="entry name" value="Ig-like_fold"/>
</dbReference>
<dbReference type="SUPFAM" id="SSF48726">
    <property type="entry name" value="Immunoglobulin"/>
    <property type="match status" value="2"/>
</dbReference>
<evidence type="ECO:0000313" key="7">
    <source>
        <dbReference type="Proteomes" id="UP000472269"/>
    </source>
</evidence>
<dbReference type="GO" id="GO:0042288">
    <property type="term" value="F:MHC class I protein binding"/>
    <property type="evidence" value="ECO:0007669"/>
    <property type="project" value="TreeGrafter"/>
</dbReference>
<reference evidence="6" key="1">
    <citation type="submission" date="2025-08" db="UniProtKB">
        <authorList>
            <consortium name="Ensembl"/>
        </authorList>
    </citation>
    <scope>IDENTIFICATION</scope>
</reference>
<evidence type="ECO:0000256" key="2">
    <source>
        <dbReference type="ARBA" id="ARBA00022729"/>
    </source>
</evidence>
<dbReference type="InterPro" id="IPR036179">
    <property type="entry name" value="Ig-like_dom_sf"/>
</dbReference>
<keyword evidence="4" id="KW-0325">Glycoprotein</keyword>
<dbReference type="GO" id="GO:0009897">
    <property type="term" value="C:external side of plasma membrane"/>
    <property type="evidence" value="ECO:0007669"/>
    <property type="project" value="TreeGrafter"/>
</dbReference>
<dbReference type="Proteomes" id="UP000472269">
    <property type="component" value="Unplaced"/>
</dbReference>
<evidence type="ECO:0000256" key="4">
    <source>
        <dbReference type="ARBA" id="ARBA00023180"/>
    </source>
</evidence>